<proteinExistence type="inferred from homology"/>
<dbReference type="Pfam" id="PF02826">
    <property type="entry name" value="2-Hacid_dh_C"/>
    <property type="match status" value="1"/>
</dbReference>
<dbReference type="FunFam" id="3.40.50.720:FF:000213">
    <property type="entry name" value="Putative 2-hydroxyacid dehydrogenase"/>
    <property type="match status" value="1"/>
</dbReference>
<dbReference type="GO" id="GO:0051287">
    <property type="term" value="F:NAD binding"/>
    <property type="evidence" value="ECO:0007669"/>
    <property type="project" value="InterPro"/>
</dbReference>
<reference evidence="7 8" key="1">
    <citation type="submission" date="2017-05" db="EMBL/GenBank/DDBJ databases">
        <authorList>
            <person name="Song R."/>
            <person name="Chenine A.L."/>
            <person name="Ruprecht R.M."/>
        </authorList>
    </citation>
    <scope>NUCLEOTIDE SEQUENCE [LARGE SCALE GENOMIC DNA]</scope>
    <source>
        <strain evidence="7 8">CECT 8663</strain>
    </source>
</reference>
<dbReference type="Pfam" id="PF00389">
    <property type="entry name" value="2-Hacid_dh"/>
    <property type="match status" value="1"/>
</dbReference>
<organism evidence="7 8">
    <name type="scientific">Pelagimonas varians</name>
    <dbReference type="NCBI Taxonomy" id="696760"/>
    <lineage>
        <taxon>Bacteria</taxon>
        <taxon>Pseudomonadati</taxon>
        <taxon>Pseudomonadota</taxon>
        <taxon>Alphaproteobacteria</taxon>
        <taxon>Rhodobacterales</taxon>
        <taxon>Roseobacteraceae</taxon>
        <taxon>Pelagimonas</taxon>
    </lineage>
</organism>
<accession>A0A238L170</accession>
<dbReference type="PANTHER" id="PTHR10996">
    <property type="entry name" value="2-HYDROXYACID DEHYDROGENASE-RELATED"/>
    <property type="match status" value="1"/>
</dbReference>
<dbReference type="Gene3D" id="3.40.50.720">
    <property type="entry name" value="NAD(P)-binding Rossmann-like Domain"/>
    <property type="match status" value="2"/>
</dbReference>
<evidence type="ECO:0000313" key="8">
    <source>
        <dbReference type="Proteomes" id="UP000220836"/>
    </source>
</evidence>
<name>A0A238L170_9RHOB</name>
<gene>
    <name evidence="7" type="primary">tkrA_2</name>
    <name evidence="7" type="ORF">PEV8663_03970</name>
</gene>
<evidence type="ECO:0000256" key="3">
    <source>
        <dbReference type="ARBA" id="ARBA00023027"/>
    </source>
</evidence>
<dbReference type="GO" id="GO:0005829">
    <property type="term" value="C:cytosol"/>
    <property type="evidence" value="ECO:0007669"/>
    <property type="project" value="TreeGrafter"/>
</dbReference>
<evidence type="ECO:0000256" key="1">
    <source>
        <dbReference type="ARBA" id="ARBA00022857"/>
    </source>
</evidence>
<dbReference type="OrthoDB" id="9793626at2"/>
<dbReference type="InterPro" id="IPR050223">
    <property type="entry name" value="D-isomer_2-hydroxyacid_DH"/>
</dbReference>
<dbReference type="InterPro" id="IPR036291">
    <property type="entry name" value="NAD(P)-bd_dom_sf"/>
</dbReference>
<dbReference type="EMBL" id="FXYH01000019">
    <property type="protein sequence ID" value="SMX48833.1"/>
    <property type="molecule type" value="Genomic_DNA"/>
</dbReference>
<feature type="domain" description="D-isomer specific 2-hydroxyacid dehydrogenase catalytic" evidence="5">
    <location>
        <begin position="7"/>
        <end position="312"/>
    </location>
</feature>
<evidence type="ECO:0000313" key="7">
    <source>
        <dbReference type="EMBL" id="SMX48833.1"/>
    </source>
</evidence>
<keyword evidence="2 4" id="KW-0560">Oxidoreductase</keyword>
<dbReference type="Proteomes" id="UP000220836">
    <property type="component" value="Unassembled WGS sequence"/>
</dbReference>
<evidence type="ECO:0000256" key="4">
    <source>
        <dbReference type="RuleBase" id="RU003719"/>
    </source>
</evidence>
<dbReference type="SUPFAM" id="SSF51735">
    <property type="entry name" value="NAD(P)-binding Rossmann-fold domains"/>
    <property type="match status" value="1"/>
</dbReference>
<dbReference type="GO" id="GO:0016618">
    <property type="term" value="F:hydroxypyruvate reductase [NAD(P)H] activity"/>
    <property type="evidence" value="ECO:0007669"/>
    <property type="project" value="TreeGrafter"/>
</dbReference>
<comment type="similarity">
    <text evidence="4">Belongs to the D-isomer specific 2-hydroxyacid dehydrogenase family.</text>
</comment>
<keyword evidence="7" id="KW-0670">Pyruvate</keyword>
<evidence type="ECO:0000259" key="5">
    <source>
        <dbReference type="Pfam" id="PF00389"/>
    </source>
</evidence>
<dbReference type="InterPro" id="IPR006139">
    <property type="entry name" value="D-isomer_2_OHA_DH_cat_dom"/>
</dbReference>
<keyword evidence="3" id="KW-0520">NAD</keyword>
<protein>
    <submittedName>
        <fullName evidence="7">Glyoxylate/hydroxypyruvate reductase B</fullName>
        <ecNumber evidence="7">1.1.1.79</ecNumber>
    </submittedName>
</protein>
<dbReference type="CDD" id="cd12156">
    <property type="entry name" value="HPPR"/>
    <property type="match status" value="1"/>
</dbReference>
<dbReference type="GO" id="GO:0030267">
    <property type="term" value="F:glyoxylate reductase (NADPH) activity"/>
    <property type="evidence" value="ECO:0007669"/>
    <property type="project" value="UniProtKB-EC"/>
</dbReference>
<dbReference type="SUPFAM" id="SSF52283">
    <property type="entry name" value="Formate/glycerate dehydrogenase catalytic domain-like"/>
    <property type="match status" value="1"/>
</dbReference>
<dbReference type="PANTHER" id="PTHR10996:SF178">
    <property type="entry name" value="2-HYDROXYACID DEHYDROGENASE YGL185C-RELATED"/>
    <property type="match status" value="1"/>
</dbReference>
<evidence type="ECO:0000259" key="6">
    <source>
        <dbReference type="Pfam" id="PF02826"/>
    </source>
</evidence>
<evidence type="ECO:0000256" key="2">
    <source>
        <dbReference type="ARBA" id="ARBA00023002"/>
    </source>
</evidence>
<keyword evidence="8" id="KW-1185">Reference proteome</keyword>
<feature type="domain" description="D-isomer specific 2-hydroxyacid dehydrogenase NAD-binding" evidence="6">
    <location>
        <begin position="109"/>
        <end position="281"/>
    </location>
</feature>
<dbReference type="EC" id="1.1.1.79" evidence="7"/>
<sequence length="323" mass="34833">MSRPQIMVMSPVLPAAFRVLEAKFDLLRCDEATDREAFLRAHGKDCRAVIIKGHDSFGRPELQLMPKLEVVSCMTAGFEAIDASALHADGVLLSNTSFALKDDVADTAVMLILAATRQLVSCDAYVRTGDWGQNGPYPLLSSLTGKRAGILGLGVIGQEIAARLKPMRLEVGYCSRRKRETDLTYFADPEELADWSDILIVVVPGGSETLDLVNHNVLSKLGPNGTLINVARGSVVDETALIDCLKTGKLGGAGLDVYKNEPNPDPALTRLKTVVLNPHHASGTIETRNAMSHLAVDNLIAHFQGARLLTPVDGPRPKYKAST</sequence>
<dbReference type="AlphaFoldDB" id="A0A238L170"/>
<keyword evidence="1" id="KW-0521">NADP</keyword>
<dbReference type="InterPro" id="IPR006140">
    <property type="entry name" value="D-isomer_DH_NAD-bd"/>
</dbReference>
<dbReference type="RefSeq" id="WP_097806410.1">
    <property type="nucleotide sequence ID" value="NZ_FXYH01000019.1"/>
</dbReference>